<feature type="compositionally biased region" description="Basic and acidic residues" evidence="1">
    <location>
        <begin position="302"/>
        <end position="327"/>
    </location>
</feature>
<evidence type="ECO:0000259" key="2">
    <source>
        <dbReference type="PROSITE" id="PS50870"/>
    </source>
</evidence>
<dbReference type="InterPro" id="IPR006723">
    <property type="entry name" value="Islet_autoAg_Ica1_C"/>
</dbReference>
<dbReference type="InterPro" id="IPR027267">
    <property type="entry name" value="AH/BAR_dom_sf"/>
</dbReference>
<dbReference type="SUPFAM" id="SSF103657">
    <property type="entry name" value="BAR/IMD domain-like"/>
    <property type="match status" value="1"/>
</dbReference>
<sequence>MATHGYSGNSFDRWVEQSAMHGSASDNTMNKMQHQFWVAKQTILRRLGKKEDDCVVASDAELDAKLELFLSIQDTCSQLYKVVEQYQERLQVLAQEENTFGHFLRTNGELDKTCAGKMMNAVGKAMIYSAQQRASLRSPLARLYQEVETFCQRAVEDTSYTVNEMEKCRNDYRGALLWMKNVSQELDPDTFKQLEKFRRVQNHVRASKTKFDRHKLACLQKIDLLAAARCNMFSHGLIVYQDNMATFWKRTSSAMTTVSEAYKGYQPYEFTFVKGLTSTSLKLAAEKSSSPEPKFEFFFESEFRDEEKPDTSSRDEGRKDAQREKSTSNKGRSKSKSNKKESSENKPLLGKCSDNDLLGGDGIDDLLGLDLTCNSDSDALLLELASLDFGHVPPIKDEPSQGLETNDDMTFQKHQSFLANFDQVFGSPKPETEGDWNSFLPSHFLTSNFVCDESSLLLSNPSMSSPLPAASNASKDSPAKKNLSENASKKATGKDMSSWYNLFADLDPLGNPDALSDNKKEDDDRNC</sequence>
<evidence type="ECO:0000313" key="4">
    <source>
        <dbReference type="Proteomes" id="UP000789390"/>
    </source>
</evidence>
<dbReference type="GO" id="GO:0051049">
    <property type="term" value="P:regulation of transport"/>
    <property type="evidence" value="ECO:0007669"/>
    <property type="project" value="TreeGrafter"/>
</dbReference>
<dbReference type="EMBL" id="CAKKLH010000224">
    <property type="protein sequence ID" value="CAH0106616.1"/>
    <property type="molecule type" value="Genomic_DNA"/>
</dbReference>
<dbReference type="FunFam" id="1.20.1270.60:FF:000068">
    <property type="entry name" value="Islet cell autoantigen"/>
    <property type="match status" value="1"/>
</dbReference>
<dbReference type="InterPro" id="IPR024114">
    <property type="entry name" value="Islet_autoAg_Ica1/Ica1-like"/>
</dbReference>
<gene>
    <name evidence="3" type="ORF">DGAL_LOCUS9773</name>
</gene>
<dbReference type="PROSITE" id="PS50870">
    <property type="entry name" value="AH"/>
    <property type="match status" value="1"/>
</dbReference>
<dbReference type="OrthoDB" id="2126778at2759"/>
<keyword evidence="4" id="KW-1185">Reference proteome</keyword>
<dbReference type="AlphaFoldDB" id="A0A8J2RUK3"/>
<dbReference type="Proteomes" id="UP000789390">
    <property type="component" value="Unassembled WGS sequence"/>
</dbReference>
<comment type="caution">
    <text evidence="3">The sequence shown here is derived from an EMBL/GenBank/DDBJ whole genome shotgun (WGS) entry which is preliminary data.</text>
</comment>
<dbReference type="Gene3D" id="1.20.1270.60">
    <property type="entry name" value="Arfaptin homology (AH) domain/BAR domain"/>
    <property type="match status" value="1"/>
</dbReference>
<dbReference type="PANTHER" id="PTHR10164">
    <property type="entry name" value="ISLET CELL AUTOANTIGEN 1"/>
    <property type="match status" value="1"/>
</dbReference>
<evidence type="ECO:0000256" key="1">
    <source>
        <dbReference type="SAM" id="MobiDB-lite"/>
    </source>
</evidence>
<dbReference type="PANTHER" id="PTHR10164:SF4">
    <property type="entry name" value="GH23156P"/>
    <property type="match status" value="1"/>
</dbReference>
<proteinExistence type="predicted"/>
<dbReference type="SMART" id="SM01237">
    <property type="entry name" value="ICA69"/>
    <property type="match status" value="1"/>
</dbReference>
<evidence type="ECO:0000313" key="3">
    <source>
        <dbReference type="EMBL" id="CAH0106616.1"/>
    </source>
</evidence>
<feature type="region of interest" description="Disordered" evidence="1">
    <location>
        <begin position="302"/>
        <end position="354"/>
    </location>
</feature>
<feature type="compositionally biased region" description="Low complexity" evidence="1">
    <location>
        <begin position="464"/>
        <end position="474"/>
    </location>
</feature>
<organism evidence="3 4">
    <name type="scientific">Daphnia galeata</name>
    <dbReference type="NCBI Taxonomy" id="27404"/>
    <lineage>
        <taxon>Eukaryota</taxon>
        <taxon>Metazoa</taxon>
        <taxon>Ecdysozoa</taxon>
        <taxon>Arthropoda</taxon>
        <taxon>Crustacea</taxon>
        <taxon>Branchiopoda</taxon>
        <taxon>Diplostraca</taxon>
        <taxon>Cladocera</taxon>
        <taxon>Anomopoda</taxon>
        <taxon>Daphniidae</taxon>
        <taxon>Daphnia</taxon>
    </lineage>
</organism>
<dbReference type="GO" id="GO:0019904">
    <property type="term" value="F:protein domain specific binding"/>
    <property type="evidence" value="ECO:0007669"/>
    <property type="project" value="InterPro"/>
</dbReference>
<dbReference type="InterPro" id="IPR010504">
    <property type="entry name" value="AH_dom"/>
</dbReference>
<reference evidence="3" key="1">
    <citation type="submission" date="2021-11" db="EMBL/GenBank/DDBJ databases">
        <authorList>
            <person name="Schell T."/>
        </authorList>
    </citation>
    <scope>NUCLEOTIDE SEQUENCE</scope>
    <source>
        <strain evidence="3">M5</strain>
    </source>
</reference>
<dbReference type="Pfam" id="PF06456">
    <property type="entry name" value="Arfaptin"/>
    <property type="match status" value="1"/>
</dbReference>
<dbReference type="SMART" id="SM01015">
    <property type="entry name" value="Arfaptin"/>
    <property type="match status" value="1"/>
</dbReference>
<dbReference type="GO" id="GO:0005794">
    <property type="term" value="C:Golgi apparatus"/>
    <property type="evidence" value="ECO:0007669"/>
    <property type="project" value="TreeGrafter"/>
</dbReference>
<accession>A0A8J2RUK3</accession>
<protein>
    <recommendedName>
        <fullName evidence="2">AH domain-containing protein</fullName>
    </recommendedName>
</protein>
<feature type="domain" description="AH" evidence="2">
    <location>
        <begin position="57"/>
        <end position="260"/>
    </location>
</feature>
<feature type="region of interest" description="Disordered" evidence="1">
    <location>
        <begin position="464"/>
        <end position="494"/>
    </location>
</feature>
<dbReference type="Pfam" id="PF04629">
    <property type="entry name" value="ICA69"/>
    <property type="match status" value="1"/>
</dbReference>
<name>A0A8J2RUK3_9CRUS</name>